<evidence type="ECO:0000313" key="5">
    <source>
        <dbReference type="Proteomes" id="UP001221686"/>
    </source>
</evidence>
<proteinExistence type="predicted"/>
<feature type="domain" description="Protein-arginine deiminase (PAD) central" evidence="3">
    <location>
        <begin position="7"/>
        <end position="166"/>
    </location>
</feature>
<evidence type="ECO:0000259" key="2">
    <source>
        <dbReference type="Pfam" id="PF03068"/>
    </source>
</evidence>
<dbReference type="RefSeq" id="WP_272085176.1">
    <property type="nucleotide sequence ID" value="NZ_JAQNDL010000001.1"/>
</dbReference>
<dbReference type="InterPro" id="IPR013530">
    <property type="entry name" value="PAD_C"/>
</dbReference>
<dbReference type="InterPro" id="IPR013733">
    <property type="entry name" value="Prot_Arg_deaminase_cen_dom"/>
</dbReference>
<dbReference type="SUPFAM" id="SSF110083">
    <property type="entry name" value="Peptidylarginine deiminase Pad4, middle domain"/>
    <property type="match status" value="1"/>
</dbReference>
<keyword evidence="5" id="KW-1185">Reference proteome</keyword>
<dbReference type="PANTHER" id="PTHR10837">
    <property type="entry name" value="PEPTIDYLARGININE DEIMINASE"/>
    <property type="match status" value="1"/>
</dbReference>
<organism evidence="4 5">
    <name type="scientific">Nannocystis bainbridge</name>
    <dbReference type="NCBI Taxonomy" id="2995303"/>
    <lineage>
        <taxon>Bacteria</taxon>
        <taxon>Pseudomonadati</taxon>
        <taxon>Myxococcota</taxon>
        <taxon>Polyangia</taxon>
        <taxon>Nannocystales</taxon>
        <taxon>Nannocystaceae</taxon>
        <taxon>Nannocystis</taxon>
    </lineage>
</organism>
<dbReference type="SUPFAM" id="SSF55909">
    <property type="entry name" value="Pentein"/>
    <property type="match status" value="1"/>
</dbReference>
<reference evidence="4 5" key="1">
    <citation type="submission" date="2022-11" db="EMBL/GenBank/DDBJ databases">
        <title>Minimal conservation of predation-associated metabolite biosynthetic gene clusters underscores biosynthetic potential of Myxococcota including descriptions for ten novel species: Archangium lansinium sp. nov., Myxococcus landrumus sp. nov., Nannocystis bai.</title>
        <authorList>
            <person name="Ahearne A."/>
            <person name="Stevens C."/>
            <person name="Dowd S."/>
        </authorList>
    </citation>
    <scope>NUCLEOTIDE SEQUENCE [LARGE SCALE GENOMIC DNA]</scope>
    <source>
        <strain evidence="4 5">BB15-2</strain>
    </source>
</reference>
<dbReference type="Gene3D" id="2.60.40.1700">
    <property type="entry name" value="Protein-arginine deiminase, central domain"/>
    <property type="match status" value="1"/>
</dbReference>
<sequence>MEACLVEYHLHVDADRDGVVDDDRSHNDRWAWGPGSKGAIILCNNDDEDRQHCCDNEDAQINTAPDPDDIAPLVIRRAAGHPPAPGSWRGFLEVSAEDAPRLRVFASRSSGAAQVLGAGVGDPAQGGTAAVLSWPLTDLNFTEKELGVEAVMYAQGSFTGEVVIKLRIERGGSGTYEEQVRMRVAPWIAFNHLDPTTRVYVGEAIDNAEFRRDLAAQVAAAGLPAPEVAPPPHGRDRWLQDAMELGFSSLPRTGPPAARHLPVVLRTANNRSEMRWGTIDRYPRERMLEPGFGWVQAMPPGIGGTLDSFGNLECSPPFTHSRRGKEYKFGRLVYGEHVDGGARRNMQPDVVDFLRAQQVQEPFTLDTGWLEVGHVDEVMTFVPMKNAPKKFKVALASPNEALTILRRMRAARQGATPLLQLTPPPPRADRPPTDATPQELYDNYPLRTVDAMLDDATFMDVQVIVQEYLDGVKAKLMEELDLAESEIIPLPVLFMLDRTYFIAYTPGVVNMLVLTKPDKTVRLVIPKPFGPMIDGVCQFESHIRAALGPPGLTGVDLEFVDDFFTYHVNSGEIHCGTNSKREPPVDRWWWEQQV</sequence>
<gene>
    <name evidence="4" type="ORF">POL25_07270</name>
</gene>
<evidence type="ECO:0000256" key="1">
    <source>
        <dbReference type="SAM" id="MobiDB-lite"/>
    </source>
</evidence>
<protein>
    <submittedName>
        <fullName evidence="4">Protein-arginine deiminase family protein</fullName>
    </submittedName>
</protein>
<comment type="caution">
    <text evidence="4">The sequence shown here is derived from an EMBL/GenBank/DDBJ whole genome shotgun (WGS) entry which is preliminary data.</text>
</comment>
<accession>A0ABT5DST5</accession>
<dbReference type="PANTHER" id="PTHR10837:SF8">
    <property type="entry name" value="PROTEIN-ARGININE DEIMINASE"/>
    <property type="match status" value="1"/>
</dbReference>
<name>A0ABT5DST5_9BACT</name>
<feature type="region of interest" description="Disordered" evidence="1">
    <location>
        <begin position="416"/>
        <end position="437"/>
    </location>
</feature>
<evidence type="ECO:0000313" key="4">
    <source>
        <dbReference type="EMBL" id="MDC0716685.1"/>
    </source>
</evidence>
<dbReference type="Pfam" id="PF03068">
    <property type="entry name" value="PAD"/>
    <property type="match status" value="1"/>
</dbReference>
<dbReference type="InterPro" id="IPR004303">
    <property type="entry name" value="PAD"/>
</dbReference>
<dbReference type="InterPro" id="IPR036556">
    <property type="entry name" value="PAD_central_sf"/>
</dbReference>
<evidence type="ECO:0000259" key="3">
    <source>
        <dbReference type="Pfam" id="PF08527"/>
    </source>
</evidence>
<dbReference type="Pfam" id="PF08527">
    <property type="entry name" value="PAD_M"/>
    <property type="match status" value="1"/>
</dbReference>
<dbReference type="Gene3D" id="3.75.10.10">
    <property type="entry name" value="L-arginine/glycine Amidinotransferase, Chain A"/>
    <property type="match status" value="1"/>
</dbReference>
<feature type="domain" description="Protein-arginine deiminase C-terminal" evidence="2">
    <location>
        <begin position="176"/>
        <end position="589"/>
    </location>
</feature>
<dbReference type="EMBL" id="JAQNDL010000001">
    <property type="protein sequence ID" value="MDC0716685.1"/>
    <property type="molecule type" value="Genomic_DNA"/>
</dbReference>
<dbReference type="Proteomes" id="UP001221686">
    <property type="component" value="Unassembled WGS sequence"/>
</dbReference>